<sequence>MTYFITGSLYLLIPFPYLIHCPISSNLTPLVTTSIIPFRFIMLSEMARFIPSLWLSNIPVYVCARAHAHYSFSISLSTNGHLGCFHILAVVNSAAVSVGVRIYLQISVFIFSDRYLEVKLRDYMVVLFLIF</sequence>
<dbReference type="Proteomes" id="UP000550707">
    <property type="component" value="Unassembled WGS sequence"/>
</dbReference>
<protein>
    <submittedName>
        <fullName evidence="1">Uncharacterized protein</fullName>
    </submittedName>
</protein>
<keyword evidence="2" id="KW-1185">Reference proteome</keyword>
<evidence type="ECO:0000313" key="1">
    <source>
        <dbReference type="EMBL" id="KAF6471683.1"/>
    </source>
</evidence>
<accession>A0A7J8HHB1</accession>
<comment type="caution">
    <text evidence="1">The sequence shown here is derived from an EMBL/GenBank/DDBJ whole genome shotgun (WGS) entry which is preliminary data.</text>
</comment>
<organism evidence="1 2">
    <name type="scientific">Molossus molossus</name>
    <name type="common">Pallas' mastiff bat</name>
    <name type="synonym">Vespertilio molossus</name>
    <dbReference type="NCBI Taxonomy" id="27622"/>
    <lineage>
        <taxon>Eukaryota</taxon>
        <taxon>Metazoa</taxon>
        <taxon>Chordata</taxon>
        <taxon>Craniata</taxon>
        <taxon>Vertebrata</taxon>
        <taxon>Euteleostomi</taxon>
        <taxon>Mammalia</taxon>
        <taxon>Eutheria</taxon>
        <taxon>Laurasiatheria</taxon>
        <taxon>Chiroptera</taxon>
        <taxon>Yangochiroptera</taxon>
        <taxon>Molossidae</taxon>
        <taxon>Molossus</taxon>
    </lineage>
</organism>
<dbReference type="InParanoid" id="A0A7J8HHB1"/>
<dbReference type="EMBL" id="JACASF010000006">
    <property type="protein sequence ID" value="KAF6471683.1"/>
    <property type="molecule type" value="Genomic_DNA"/>
</dbReference>
<proteinExistence type="predicted"/>
<dbReference type="AlphaFoldDB" id="A0A7J8HHB1"/>
<reference evidence="1 2" key="1">
    <citation type="journal article" date="2020" name="Nature">
        <title>Six reference-quality genomes reveal evolution of bat adaptations.</title>
        <authorList>
            <person name="Jebb D."/>
            <person name="Huang Z."/>
            <person name="Pippel M."/>
            <person name="Hughes G.M."/>
            <person name="Lavrichenko K."/>
            <person name="Devanna P."/>
            <person name="Winkler S."/>
            <person name="Jermiin L.S."/>
            <person name="Skirmuntt E.C."/>
            <person name="Katzourakis A."/>
            <person name="Burkitt-Gray L."/>
            <person name="Ray D.A."/>
            <person name="Sullivan K.A.M."/>
            <person name="Roscito J.G."/>
            <person name="Kirilenko B.M."/>
            <person name="Davalos L.M."/>
            <person name="Corthals A.P."/>
            <person name="Power M.L."/>
            <person name="Jones G."/>
            <person name="Ransome R.D."/>
            <person name="Dechmann D.K.N."/>
            <person name="Locatelli A.G."/>
            <person name="Puechmaille S.J."/>
            <person name="Fedrigo O."/>
            <person name="Jarvis E.D."/>
            <person name="Hiller M."/>
            <person name="Vernes S.C."/>
            <person name="Myers E.W."/>
            <person name="Teeling E.C."/>
        </authorList>
    </citation>
    <scope>NUCLEOTIDE SEQUENCE [LARGE SCALE GENOMIC DNA]</scope>
    <source>
        <strain evidence="1">MMolMol1</strain>
        <tissue evidence="1">Muscle</tissue>
    </source>
</reference>
<gene>
    <name evidence="1" type="ORF">HJG59_011052</name>
</gene>
<evidence type="ECO:0000313" key="2">
    <source>
        <dbReference type="Proteomes" id="UP000550707"/>
    </source>
</evidence>
<name>A0A7J8HHB1_MOLMO</name>